<feature type="domain" description="Acyl-CoA dehydrogenase/oxidase C-terminal" evidence="7">
    <location>
        <begin position="239"/>
        <end position="387"/>
    </location>
</feature>
<dbReference type="Pfam" id="PF00441">
    <property type="entry name" value="Acyl-CoA_dh_1"/>
    <property type="match status" value="1"/>
</dbReference>
<dbReference type="AlphaFoldDB" id="A0A937X2Z0"/>
<dbReference type="CDD" id="cd01158">
    <property type="entry name" value="SCAD_SBCAD"/>
    <property type="match status" value="1"/>
</dbReference>
<dbReference type="FunFam" id="2.40.110.10:FF:000001">
    <property type="entry name" value="Acyl-CoA dehydrogenase, mitochondrial"/>
    <property type="match status" value="1"/>
</dbReference>
<evidence type="ECO:0000256" key="1">
    <source>
        <dbReference type="ARBA" id="ARBA00001974"/>
    </source>
</evidence>
<keyword evidence="5 6" id="KW-0560">Oxidoreductase</keyword>
<name>A0A937X2Z0_9BACT</name>
<dbReference type="InterPro" id="IPR037069">
    <property type="entry name" value="AcylCoA_DH/ox_N_sf"/>
</dbReference>
<dbReference type="FunFam" id="1.20.140.10:FF:000004">
    <property type="entry name" value="Acyl-CoA dehydrogenase FadE25"/>
    <property type="match status" value="1"/>
</dbReference>
<evidence type="ECO:0000259" key="8">
    <source>
        <dbReference type="Pfam" id="PF02770"/>
    </source>
</evidence>
<proteinExistence type="inferred from homology"/>
<evidence type="ECO:0000256" key="6">
    <source>
        <dbReference type="RuleBase" id="RU362125"/>
    </source>
</evidence>
<evidence type="ECO:0000256" key="3">
    <source>
        <dbReference type="ARBA" id="ARBA00022630"/>
    </source>
</evidence>
<organism evidence="10 11">
    <name type="scientific">Candidatus Tanganyikabacteria bacterium</name>
    <dbReference type="NCBI Taxonomy" id="2961651"/>
    <lineage>
        <taxon>Bacteria</taxon>
        <taxon>Bacillati</taxon>
        <taxon>Candidatus Sericytochromatia</taxon>
        <taxon>Candidatus Tanganyikabacteria</taxon>
    </lineage>
</organism>
<dbReference type="PANTHER" id="PTHR43884:SF12">
    <property type="entry name" value="ISOVALERYL-COA DEHYDROGENASE, MITOCHONDRIAL-RELATED"/>
    <property type="match status" value="1"/>
</dbReference>
<dbReference type="InterPro" id="IPR009100">
    <property type="entry name" value="AcylCoA_DH/oxidase_NM_dom_sf"/>
</dbReference>
<dbReference type="GO" id="GO:0003995">
    <property type="term" value="F:acyl-CoA dehydrogenase activity"/>
    <property type="evidence" value="ECO:0007669"/>
    <property type="project" value="InterPro"/>
</dbReference>
<gene>
    <name evidence="10" type="ORF">FJZ00_01745</name>
</gene>
<keyword evidence="3 6" id="KW-0285">Flavoprotein</keyword>
<dbReference type="Pfam" id="PF02771">
    <property type="entry name" value="Acyl-CoA_dh_N"/>
    <property type="match status" value="1"/>
</dbReference>
<dbReference type="PIRSF" id="PIRSF016578">
    <property type="entry name" value="HsaA"/>
    <property type="match status" value="1"/>
</dbReference>
<dbReference type="Proteomes" id="UP000703893">
    <property type="component" value="Unassembled WGS sequence"/>
</dbReference>
<dbReference type="Pfam" id="PF02770">
    <property type="entry name" value="Acyl-CoA_dh_M"/>
    <property type="match status" value="1"/>
</dbReference>
<dbReference type="PANTHER" id="PTHR43884">
    <property type="entry name" value="ACYL-COA DEHYDROGENASE"/>
    <property type="match status" value="1"/>
</dbReference>
<evidence type="ECO:0000256" key="5">
    <source>
        <dbReference type="ARBA" id="ARBA00023002"/>
    </source>
</evidence>
<dbReference type="Gene3D" id="1.20.140.10">
    <property type="entry name" value="Butyryl-CoA Dehydrogenase, subunit A, domain 3"/>
    <property type="match status" value="1"/>
</dbReference>
<dbReference type="Gene3D" id="2.40.110.10">
    <property type="entry name" value="Butyryl-CoA Dehydrogenase, subunit A, domain 2"/>
    <property type="match status" value="1"/>
</dbReference>
<feature type="domain" description="Acyl-CoA oxidase/dehydrogenase middle" evidence="8">
    <location>
        <begin position="133"/>
        <end position="227"/>
    </location>
</feature>
<comment type="cofactor">
    <cofactor evidence="1 6">
        <name>FAD</name>
        <dbReference type="ChEBI" id="CHEBI:57692"/>
    </cofactor>
</comment>
<evidence type="ECO:0000259" key="9">
    <source>
        <dbReference type="Pfam" id="PF02771"/>
    </source>
</evidence>
<dbReference type="SUPFAM" id="SSF47203">
    <property type="entry name" value="Acyl-CoA dehydrogenase C-terminal domain-like"/>
    <property type="match status" value="1"/>
</dbReference>
<keyword evidence="4 6" id="KW-0274">FAD</keyword>
<evidence type="ECO:0000256" key="4">
    <source>
        <dbReference type="ARBA" id="ARBA00022827"/>
    </source>
</evidence>
<dbReference type="InterPro" id="IPR036250">
    <property type="entry name" value="AcylCo_DH-like_C"/>
</dbReference>
<dbReference type="InterPro" id="IPR009075">
    <property type="entry name" value="AcylCo_DH/oxidase_C"/>
</dbReference>
<feature type="domain" description="Acyl-CoA dehydrogenase/oxidase N-terminal" evidence="9">
    <location>
        <begin position="16"/>
        <end position="128"/>
    </location>
</feature>
<dbReference type="GO" id="GO:0050660">
    <property type="term" value="F:flavin adenine dinucleotide binding"/>
    <property type="evidence" value="ECO:0007669"/>
    <property type="project" value="InterPro"/>
</dbReference>
<dbReference type="InterPro" id="IPR006089">
    <property type="entry name" value="Acyl-CoA_DH_CS"/>
</dbReference>
<dbReference type="EMBL" id="VGJX01000061">
    <property type="protein sequence ID" value="MBM3273847.1"/>
    <property type="molecule type" value="Genomic_DNA"/>
</dbReference>
<evidence type="ECO:0000313" key="11">
    <source>
        <dbReference type="Proteomes" id="UP000703893"/>
    </source>
</evidence>
<dbReference type="InterPro" id="IPR046373">
    <property type="entry name" value="Acyl-CoA_Oxase/DH_mid-dom_sf"/>
</dbReference>
<dbReference type="PROSITE" id="PS00073">
    <property type="entry name" value="ACYL_COA_DH_2"/>
    <property type="match status" value="1"/>
</dbReference>
<dbReference type="InterPro" id="IPR013786">
    <property type="entry name" value="AcylCoA_DH/ox_N"/>
</dbReference>
<reference evidence="10 11" key="1">
    <citation type="submission" date="2019-03" db="EMBL/GenBank/DDBJ databases">
        <title>Lake Tanganyika Metagenome-Assembled Genomes (MAGs).</title>
        <authorList>
            <person name="Tran P."/>
        </authorList>
    </citation>
    <scope>NUCLEOTIDE SEQUENCE [LARGE SCALE GENOMIC DNA]</scope>
    <source>
        <strain evidence="10">K_DeepCast_65m_m2_236</strain>
    </source>
</reference>
<dbReference type="FunFam" id="1.10.540.10:FF:000002">
    <property type="entry name" value="Acyl-CoA dehydrogenase FadE19"/>
    <property type="match status" value="1"/>
</dbReference>
<dbReference type="Gene3D" id="1.10.540.10">
    <property type="entry name" value="Acyl-CoA dehydrogenase/oxidase, N-terminal domain"/>
    <property type="match status" value="1"/>
</dbReference>
<comment type="similarity">
    <text evidence="2 6">Belongs to the acyl-CoA dehydrogenase family.</text>
</comment>
<protein>
    <submittedName>
        <fullName evidence="10">Acyl-CoA dehydrogenase</fullName>
    </submittedName>
</protein>
<accession>A0A937X2Z0</accession>
<dbReference type="InterPro" id="IPR006091">
    <property type="entry name" value="Acyl-CoA_Oxase/DH_mid-dom"/>
</dbReference>
<evidence type="ECO:0000313" key="10">
    <source>
        <dbReference type="EMBL" id="MBM3273847.1"/>
    </source>
</evidence>
<evidence type="ECO:0000256" key="2">
    <source>
        <dbReference type="ARBA" id="ARBA00009347"/>
    </source>
</evidence>
<dbReference type="SUPFAM" id="SSF56645">
    <property type="entry name" value="Acyl-CoA dehydrogenase NM domain-like"/>
    <property type="match status" value="1"/>
</dbReference>
<sequence length="389" mass="41939">MITLTPPSTTNPYALTEEQLALQEMVRDFAQREVKPLAAEIDEKETYPRETFTKMGELGLMGIPWPEEYGGGGSDYLSYCIAVEEIAKVCGSTGLSFAAHVSLGTAPIFYFGSDEQKRRFLPSLCSGKSVGSWALTEPQAGSDSARQETVAIREGDEYVLTGSKQFITNPPFSEACIVMAMTDKARGNKGISSFIVPTDAPGFSVGKHEKKLGMRGSPTCEILMRNCRIPASLRIAEEGTGFKQAMKTLDGGRISIGALALGIAQGAYEEALAYAKERIAFGQTIGKHQAVAALLADMATGIHAARLMVYHAARLKDSGQEHTLAGAQAKLFASEVSMKVTTDAVQVLGGYGYIRDFPVERMMRDAKLCEIGEGTSQIQRLVIARKIGL</sequence>
<comment type="caution">
    <text evidence="10">The sequence shown here is derived from an EMBL/GenBank/DDBJ whole genome shotgun (WGS) entry which is preliminary data.</text>
</comment>
<evidence type="ECO:0000259" key="7">
    <source>
        <dbReference type="Pfam" id="PF00441"/>
    </source>
</evidence>